<comment type="caution">
    <text evidence="1">The sequence shown here is derived from an EMBL/GenBank/DDBJ whole genome shotgun (WGS) entry which is preliminary data.</text>
</comment>
<evidence type="ECO:0000313" key="1">
    <source>
        <dbReference type="EMBL" id="GAG16434.1"/>
    </source>
</evidence>
<reference evidence="1" key="1">
    <citation type="journal article" date="2014" name="Front. Microbiol.">
        <title>High frequency of phylogenetically diverse reductive dehalogenase-homologous genes in deep subseafloor sedimentary metagenomes.</title>
        <authorList>
            <person name="Kawai M."/>
            <person name="Futagami T."/>
            <person name="Toyoda A."/>
            <person name="Takaki Y."/>
            <person name="Nishi S."/>
            <person name="Hori S."/>
            <person name="Arai W."/>
            <person name="Tsubouchi T."/>
            <person name="Morono Y."/>
            <person name="Uchiyama I."/>
            <person name="Ito T."/>
            <person name="Fujiyama A."/>
            <person name="Inagaki F."/>
            <person name="Takami H."/>
        </authorList>
    </citation>
    <scope>NUCLEOTIDE SEQUENCE</scope>
    <source>
        <strain evidence="1">Expedition CK06-06</strain>
    </source>
</reference>
<name>X0VE31_9ZZZZ</name>
<proteinExistence type="predicted"/>
<accession>X0VE31</accession>
<dbReference type="AlphaFoldDB" id="X0VE31"/>
<gene>
    <name evidence="1" type="ORF">S01H1_58039</name>
</gene>
<sequence length="46" mass="5261">MITTKTIVLYGYKCDICGYDESNLEEGGSEERFNFCKKCGSKLEEK</sequence>
<dbReference type="EMBL" id="BARS01037885">
    <property type="protein sequence ID" value="GAG16434.1"/>
    <property type="molecule type" value="Genomic_DNA"/>
</dbReference>
<protein>
    <submittedName>
        <fullName evidence="1">Uncharacterized protein</fullName>
    </submittedName>
</protein>
<organism evidence="1">
    <name type="scientific">marine sediment metagenome</name>
    <dbReference type="NCBI Taxonomy" id="412755"/>
    <lineage>
        <taxon>unclassified sequences</taxon>
        <taxon>metagenomes</taxon>
        <taxon>ecological metagenomes</taxon>
    </lineage>
</organism>